<comment type="caution">
    <text evidence="1">The sequence shown here is derived from an EMBL/GenBank/DDBJ whole genome shotgun (WGS) entry which is preliminary data.</text>
</comment>
<sequence>LTRSLFLKSRAGAGIRGSGVGTGGFDLKGIIRILNKVKAFINDPEGKPHLVGVGQRIGTSEVKVVAIDFENKSVVLLGKGWEKPQVIRMAKESLTEKDTITFLPSAQKKEAEKPKEVTEEEAKKAIASARRATSKADSSIVDASADGIDTWEAEEEREKARKKLEEARAAYLIKDYATAQSLALEAEEFANEVMLLVEEAIQKKREEQ</sequence>
<dbReference type="Gene3D" id="2.30.30.830">
    <property type="match status" value="1"/>
</dbReference>
<feature type="non-terminal residue" evidence="1">
    <location>
        <position position="1"/>
    </location>
</feature>
<reference evidence="1" key="1">
    <citation type="journal article" date="2014" name="Front. Microbiol.">
        <title>High frequency of phylogenetically diverse reductive dehalogenase-homologous genes in deep subseafloor sedimentary metagenomes.</title>
        <authorList>
            <person name="Kawai M."/>
            <person name="Futagami T."/>
            <person name="Toyoda A."/>
            <person name="Takaki Y."/>
            <person name="Nishi S."/>
            <person name="Hori S."/>
            <person name="Arai W."/>
            <person name="Tsubouchi T."/>
            <person name="Morono Y."/>
            <person name="Uchiyama I."/>
            <person name="Ito T."/>
            <person name="Fujiyama A."/>
            <person name="Inagaki F."/>
            <person name="Takami H."/>
        </authorList>
    </citation>
    <scope>NUCLEOTIDE SEQUENCE</scope>
    <source>
        <strain evidence="1">Expedition CK06-06</strain>
    </source>
</reference>
<dbReference type="AlphaFoldDB" id="X0U6F4"/>
<organism evidence="1">
    <name type="scientific">marine sediment metagenome</name>
    <dbReference type="NCBI Taxonomy" id="412755"/>
    <lineage>
        <taxon>unclassified sequences</taxon>
        <taxon>metagenomes</taxon>
        <taxon>ecological metagenomes</taxon>
    </lineage>
</organism>
<accession>X0U6F4</accession>
<dbReference type="EMBL" id="BARS01002312">
    <property type="protein sequence ID" value="GAF84070.1"/>
    <property type="molecule type" value="Genomic_DNA"/>
</dbReference>
<evidence type="ECO:0000313" key="1">
    <source>
        <dbReference type="EMBL" id="GAF84070.1"/>
    </source>
</evidence>
<name>X0U6F4_9ZZZZ</name>
<protein>
    <submittedName>
        <fullName evidence="1">Uncharacterized protein</fullName>
    </submittedName>
</protein>
<proteinExistence type="predicted"/>
<gene>
    <name evidence="1" type="ORF">S01H1_04372</name>
</gene>